<evidence type="ECO:0000256" key="2">
    <source>
        <dbReference type="SAM" id="Phobius"/>
    </source>
</evidence>
<feature type="region of interest" description="Disordered" evidence="1">
    <location>
        <begin position="202"/>
        <end position="236"/>
    </location>
</feature>
<keyword evidence="2" id="KW-0812">Transmembrane</keyword>
<evidence type="ECO:0000256" key="1">
    <source>
        <dbReference type="SAM" id="MobiDB-lite"/>
    </source>
</evidence>
<proteinExistence type="predicted"/>
<organism evidence="4 5">
    <name type="scientific">Frondihabitans australicus</name>
    <dbReference type="NCBI Taxonomy" id="386892"/>
    <lineage>
        <taxon>Bacteria</taxon>
        <taxon>Bacillati</taxon>
        <taxon>Actinomycetota</taxon>
        <taxon>Actinomycetes</taxon>
        <taxon>Micrococcales</taxon>
        <taxon>Microbacteriaceae</taxon>
        <taxon>Frondihabitans</taxon>
    </lineage>
</organism>
<protein>
    <recommendedName>
        <fullName evidence="3">DUF8094 domain-containing protein</fullName>
    </recommendedName>
</protein>
<sequence length="594" mass="62395">MRFVIAVITLVVAALLVLLGLAQRTVFAPPSSVTSSVSTTKSDATLTVISAKALKGYAGREHIVISGSDQTIMAAYGRTSDIKGWVGDATYNSVTFDKTTGKLVTKKISGSETTVPNPHGSDLWYQEYRGSTLDFSLDAPSDISLIIATDGTHPAPSSISVTWPLSTATPLVGPLISAGLLVFLIGILLFVWAILHHRRLRGPRRSSGGGRGPKLPRSERPRSVRSGRRTALGIESGSKRRTRRIIAVVPVVVVASVALAGCSPDYWPQPASGDASSQATPTATATTAPGNQLQPPAITQTQATDIMQRVVSVENVADKYSSARVLGGRFEGPALAQRSAYYTIKKTDKTAAAPVTIPEGKLTLTLPQQTDTWPRTVFVVVQSSTSTTTAPVGVMLKQDSARDPYKVDYLVGLEAQAKLTNLPPASLGAARLAPDVKLLLVQPDALAADYADILKNADASDFAKYFDATGDTLRDKIGRPYKLAKAAKLPSTAKIAYTSAVGSEPSIALATNDAGAIVSVSLNEIETVTPTKAGAEVNTEGEVKSLSGVAKSTKGITATYGVQLLFSVPPVGSKDKVELLGFSQGLISAKEVSK</sequence>
<comment type="caution">
    <text evidence="4">The sequence shown here is derived from an EMBL/GenBank/DDBJ whole genome shotgun (WGS) entry which is preliminary data.</text>
</comment>
<evidence type="ECO:0000313" key="5">
    <source>
        <dbReference type="Proteomes" id="UP000280008"/>
    </source>
</evidence>
<keyword evidence="5" id="KW-1185">Reference proteome</keyword>
<dbReference type="RefSeq" id="WP_121368546.1">
    <property type="nucleotide sequence ID" value="NZ_RBKS01000001.1"/>
</dbReference>
<keyword evidence="2" id="KW-0472">Membrane</keyword>
<feature type="domain" description="DUF8094" evidence="3">
    <location>
        <begin position="296"/>
        <end position="590"/>
    </location>
</feature>
<feature type="compositionally biased region" description="Low complexity" evidence="1">
    <location>
        <begin position="279"/>
        <end position="289"/>
    </location>
</feature>
<dbReference type="AlphaFoldDB" id="A0A495IDY9"/>
<name>A0A495IDY9_9MICO</name>
<dbReference type="Proteomes" id="UP000280008">
    <property type="component" value="Unassembled WGS sequence"/>
</dbReference>
<evidence type="ECO:0000313" key="4">
    <source>
        <dbReference type="EMBL" id="RKR73708.1"/>
    </source>
</evidence>
<keyword evidence="2" id="KW-1133">Transmembrane helix</keyword>
<accession>A0A495IDY9</accession>
<dbReference type="OrthoDB" id="3265533at2"/>
<dbReference type="InterPro" id="IPR058407">
    <property type="entry name" value="DUF8094"/>
</dbReference>
<feature type="transmembrane region" description="Helical" evidence="2">
    <location>
        <begin position="245"/>
        <end position="267"/>
    </location>
</feature>
<dbReference type="EMBL" id="RBKS01000001">
    <property type="protein sequence ID" value="RKR73708.1"/>
    <property type="molecule type" value="Genomic_DNA"/>
</dbReference>
<evidence type="ECO:0000259" key="3">
    <source>
        <dbReference type="Pfam" id="PF26366"/>
    </source>
</evidence>
<dbReference type="Pfam" id="PF26366">
    <property type="entry name" value="DUF8094"/>
    <property type="match status" value="1"/>
</dbReference>
<feature type="region of interest" description="Disordered" evidence="1">
    <location>
        <begin position="269"/>
        <end position="296"/>
    </location>
</feature>
<reference evidence="4 5" key="1">
    <citation type="submission" date="2018-10" db="EMBL/GenBank/DDBJ databases">
        <title>Sequencing the genomes of 1000 actinobacteria strains.</title>
        <authorList>
            <person name="Klenk H.-P."/>
        </authorList>
    </citation>
    <scope>NUCLEOTIDE SEQUENCE [LARGE SCALE GENOMIC DNA]</scope>
    <source>
        <strain evidence="4 5">DSM 17894</strain>
    </source>
</reference>
<gene>
    <name evidence="4" type="ORF">C8E83_0803</name>
</gene>
<feature type="transmembrane region" description="Helical" evidence="2">
    <location>
        <begin position="171"/>
        <end position="195"/>
    </location>
</feature>